<sequence>MTDWIKVRHITAYFFEFHKQVGQHTLIIETVQEKN</sequence>
<protein>
    <submittedName>
        <fullName evidence="1">Uncharacterized protein</fullName>
    </submittedName>
</protein>
<dbReference type="AlphaFoldDB" id="A0A0F6AHE9"/>
<proteinExistence type="predicted"/>
<evidence type="ECO:0000313" key="1">
    <source>
        <dbReference type="EMBL" id="KKE85578.1"/>
    </source>
</evidence>
<organism evidence="1 2">
    <name type="scientific">Pseudoalteromonas luteoviolacea S4054</name>
    <dbReference type="NCBI Taxonomy" id="1129367"/>
    <lineage>
        <taxon>Bacteria</taxon>
        <taxon>Pseudomonadati</taxon>
        <taxon>Pseudomonadota</taxon>
        <taxon>Gammaproteobacteria</taxon>
        <taxon>Alteromonadales</taxon>
        <taxon>Pseudoalteromonadaceae</taxon>
        <taxon>Pseudoalteromonas</taxon>
    </lineage>
</organism>
<name>A0A0F6AHE9_9GAMM</name>
<dbReference type="Proteomes" id="UP000033434">
    <property type="component" value="Unassembled WGS sequence"/>
</dbReference>
<accession>A0A0F6AHE9</accession>
<evidence type="ECO:0000313" key="2">
    <source>
        <dbReference type="Proteomes" id="UP000033434"/>
    </source>
</evidence>
<reference evidence="1 2" key="1">
    <citation type="journal article" date="2015" name="BMC Genomics">
        <title>Genome mining reveals unlocked bioactive potential of marine Gram-negative bacteria.</title>
        <authorList>
            <person name="Machado H."/>
            <person name="Sonnenschein E.C."/>
            <person name="Melchiorsen J."/>
            <person name="Gram L."/>
        </authorList>
    </citation>
    <scope>NUCLEOTIDE SEQUENCE [LARGE SCALE GENOMIC DNA]</scope>
    <source>
        <strain evidence="1 2">S4054</strain>
    </source>
</reference>
<gene>
    <name evidence="1" type="ORF">N479_04570</name>
</gene>
<comment type="caution">
    <text evidence="1">The sequence shown here is derived from an EMBL/GenBank/DDBJ whole genome shotgun (WGS) entry which is preliminary data.</text>
</comment>
<dbReference type="EMBL" id="AUXW01000024">
    <property type="protein sequence ID" value="KKE85578.1"/>
    <property type="molecule type" value="Genomic_DNA"/>
</dbReference>
<dbReference type="PATRIC" id="fig|1129367.4.peg.433"/>